<sequence length="70" mass="7857">MNKVFFESMPVKEQYIVNSDGLSYYVEEVAQFANYVSSKGAIAIVVVHQAHKDQAVSNLYGLNIENDLDD</sequence>
<dbReference type="AlphaFoldDB" id="A0A0R1Y4Y2"/>
<dbReference type="eggNOG" id="ENOG5030A8S">
    <property type="taxonomic scope" value="Bacteria"/>
</dbReference>
<keyword evidence="2" id="KW-1185">Reference proteome</keyword>
<dbReference type="Proteomes" id="UP000051236">
    <property type="component" value="Unassembled WGS sequence"/>
</dbReference>
<accession>A0A0R1Y4Y2</accession>
<evidence type="ECO:0000313" key="1">
    <source>
        <dbReference type="EMBL" id="KRM35972.1"/>
    </source>
</evidence>
<dbReference type="PATRIC" id="fig|1423734.3.peg.532"/>
<protein>
    <submittedName>
        <fullName evidence="1">Uncharacterized protein</fullName>
    </submittedName>
</protein>
<evidence type="ECO:0000313" key="2">
    <source>
        <dbReference type="Proteomes" id="UP000051236"/>
    </source>
</evidence>
<proteinExistence type="predicted"/>
<comment type="caution">
    <text evidence="1">The sequence shown here is derived from an EMBL/GenBank/DDBJ whole genome shotgun (WGS) entry which is preliminary data.</text>
</comment>
<organism evidence="1 2">
    <name type="scientific">Agrilactobacillus composti DSM 18527 = JCM 14202</name>
    <dbReference type="NCBI Taxonomy" id="1423734"/>
    <lineage>
        <taxon>Bacteria</taxon>
        <taxon>Bacillati</taxon>
        <taxon>Bacillota</taxon>
        <taxon>Bacilli</taxon>
        <taxon>Lactobacillales</taxon>
        <taxon>Lactobacillaceae</taxon>
        <taxon>Agrilactobacillus</taxon>
    </lineage>
</organism>
<name>A0A0R1Y4Y2_9LACO</name>
<gene>
    <name evidence="1" type="ORF">FC83_GL000530</name>
</gene>
<dbReference type="EMBL" id="AZGA01000009">
    <property type="protein sequence ID" value="KRM35972.1"/>
    <property type="molecule type" value="Genomic_DNA"/>
</dbReference>
<dbReference type="STRING" id="1423734.FC83_GL000530"/>
<reference evidence="1 2" key="1">
    <citation type="journal article" date="2015" name="Genome Announc.">
        <title>Expanding the biotechnology potential of lactobacilli through comparative genomics of 213 strains and associated genera.</title>
        <authorList>
            <person name="Sun Z."/>
            <person name="Harris H.M."/>
            <person name="McCann A."/>
            <person name="Guo C."/>
            <person name="Argimon S."/>
            <person name="Zhang W."/>
            <person name="Yang X."/>
            <person name="Jeffery I.B."/>
            <person name="Cooney J.C."/>
            <person name="Kagawa T.F."/>
            <person name="Liu W."/>
            <person name="Song Y."/>
            <person name="Salvetti E."/>
            <person name="Wrobel A."/>
            <person name="Rasinkangas P."/>
            <person name="Parkhill J."/>
            <person name="Rea M.C."/>
            <person name="O'Sullivan O."/>
            <person name="Ritari J."/>
            <person name="Douillard F.P."/>
            <person name="Paul Ross R."/>
            <person name="Yang R."/>
            <person name="Briner A.E."/>
            <person name="Felis G.E."/>
            <person name="de Vos W.M."/>
            <person name="Barrangou R."/>
            <person name="Klaenhammer T.R."/>
            <person name="Caufield P.W."/>
            <person name="Cui Y."/>
            <person name="Zhang H."/>
            <person name="O'Toole P.W."/>
        </authorList>
    </citation>
    <scope>NUCLEOTIDE SEQUENCE [LARGE SCALE GENOMIC DNA]</scope>
    <source>
        <strain evidence="1 2">DSM 18527</strain>
    </source>
</reference>